<evidence type="ECO:0000256" key="1">
    <source>
        <dbReference type="SAM" id="SignalP"/>
    </source>
</evidence>
<organism evidence="2 3">
    <name type="scientific">Pseudomonas citronellolis</name>
    <dbReference type="NCBI Taxonomy" id="53408"/>
    <lineage>
        <taxon>Bacteria</taxon>
        <taxon>Pseudomonadati</taxon>
        <taxon>Pseudomonadota</taxon>
        <taxon>Gammaproteobacteria</taxon>
        <taxon>Pseudomonadales</taxon>
        <taxon>Pseudomonadaceae</taxon>
        <taxon>Pseudomonas</taxon>
    </lineage>
</organism>
<dbReference type="Pfam" id="PF12266">
    <property type="entry name" value="DUF3613"/>
    <property type="match status" value="1"/>
</dbReference>
<proteinExistence type="predicted"/>
<dbReference type="InterPro" id="IPR022053">
    <property type="entry name" value="DUF3613"/>
</dbReference>
<dbReference type="RefSeq" id="WP_074983092.1">
    <property type="nucleotide sequence ID" value="NZ_CP101752.1"/>
</dbReference>
<reference evidence="2 3" key="1">
    <citation type="submission" date="2016-10" db="EMBL/GenBank/DDBJ databases">
        <authorList>
            <person name="Varghese N."/>
            <person name="Submissions S."/>
        </authorList>
    </citation>
    <scope>NUCLEOTIDE SEQUENCE [LARGE SCALE GENOMIC DNA]</scope>
    <source>
        <strain evidence="2 3">LMG 18378</strain>
    </source>
</reference>
<sequence>MKRIILSGLLLAAPLSLGATESARPQAGSSARDQWEVDHWLQLQRSGQQASANRQAATAAERDRAYRRYLDSYSHPIPEYLLDENQGFNTGKK</sequence>
<dbReference type="EMBL" id="FOLS01000025">
    <property type="protein sequence ID" value="SFD42700.1"/>
    <property type="molecule type" value="Genomic_DNA"/>
</dbReference>
<keyword evidence="3" id="KW-1185">Reference proteome</keyword>
<evidence type="ECO:0000313" key="2">
    <source>
        <dbReference type="EMBL" id="SFD42700.1"/>
    </source>
</evidence>
<evidence type="ECO:0008006" key="4">
    <source>
        <dbReference type="Google" id="ProtNLM"/>
    </source>
</evidence>
<feature type="chain" id="PRO_5042944569" description="DUF3613 domain-containing protein" evidence="1">
    <location>
        <begin position="19"/>
        <end position="93"/>
    </location>
</feature>
<evidence type="ECO:0000313" key="3">
    <source>
        <dbReference type="Proteomes" id="UP000183385"/>
    </source>
</evidence>
<dbReference type="Proteomes" id="UP000183385">
    <property type="component" value="Unassembled WGS sequence"/>
</dbReference>
<protein>
    <recommendedName>
        <fullName evidence="4">DUF3613 domain-containing protein</fullName>
    </recommendedName>
</protein>
<accession>A0AAQ1QYE3</accession>
<comment type="caution">
    <text evidence="2">The sequence shown here is derived from an EMBL/GenBank/DDBJ whole genome shotgun (WGS) entry which is preliminary data.</text>
</comment>
<gene>
    <name evidence="2" type="ORF">SAMN05216577_12598</name>
</gene>
<dbReference type="AlphaFoldDB" id="A0AAQ1QYE3"/>
<name>A0AAQ1QYE3_9PSED</name>
<keyword evidence="1" id="KW-0732">Signal</keyword>
<feature type="signal peptide" evidence="1">
    <location>
        <begin position="1"/>
        <end position="18"/>
    </location>
</feature>